<dbReference type="EC" id="2.8.1.12" evidence="3"/>
<protein>
    <recommendedName>
        <fullName evidence="4">Molybdopterin synthase catalytic subunit</fullName>
        <ecNumber evidence="3">2.8.1.12</ecNumber>
    </recommendedName>
    <alternativeName>
        <fullName evidence="10">MPT synthase subunit 2</fullName>
    </alternativeName>
    <alternativeName>
        <fullName evidence="8">Molybdenum cofactor biosynthesis protein E</fullName>
    </alternativeName>
    <alternativeName>
        <fullName evidence="9">Molybdopterin-converting factor large subunit</fullName>
    </alternativeName>
    <alternativeName>
        <fullName evidence="11">Molybdopterin-converting factor subunit 2</fullName>
    </alternativeName>
</protein>
<sequence>MKPVIRVQQHDFSVAEEYQRLTQASNCGAVVTFSGLVRELADTELEAMTLEHYPGMTEQVLAGLVEQARQRWQLGDVTLIHRVGRLTLNEQIVFVGVAAPHRKAAFAAAMFIMDYLKTQAPFWKQEHTAEGSYWVAAKDSDQQAAQNWQEDL</sequence>
<comment type="pathway">
    <text evidence="1">Cofactor biosynthesis; molybdopterin biosynthesis.</text>
</comment>
<comment type="caution">
    <text evidence="13">The sequence shown here is derived from an EMBL/GenBank/DDBJ whole genome shotgun (WGS) entry which is preliminary data.</text>
</comment>
<evidence type="ECO:0000313" key="13">
    <source>
        <dbReference type="EMBL" id="RUO51841.1"/>
    </source>
</evidence>
<evidence type="ECO:0000256" key="9">
    <source>
        <dbReference type="ARBA" id="ARBA00030407"/>
    </source>
</evidence>
<dbReference type="FunFam" id="3.90.1170.40:FF:000001">
    <property type="entry name" value="Molybdopterin synthase catalytic subunit MoaE"/>
    <property type="match status" value="1"/>
</dbReference>
<evidence type="ECO:0000256" key="3">
    <source>
        <dbReference type="ARBA" id="ARBA00011950"/>
    </source>
</evidence>
<comment type="subunit">
    <text evidence="7">Heterotetramer of 2 MoaD subunits and 2 MoaE subunits. Also stable as homodimer. The enzyme changes between these two forms during catalysis.</text>
</comment>
<dbReference type="Pfam" id="PF02391">
    <property type="entry name" value="MoaE"/>
    <property type="match status" value="1"/>
</dbReference>
<dbReference type="InterPro" id="IPR003448">
    <property type="entry name" value="Mopterin_biosynth_MoaE"/>
</dbReference>
<accession>A0A432XTD1</accession>
<dbReference type="AlphaFoldDB" id="A0A432XTD1"/>
<evidence type="ECO:0000256" key="8">
    <source>
        <dbReference type="ARBA" id="ARBA00029745"/>
    </source>
</evidence>
<evidence type="ECO:0000256" key="7">
    <source>
        <dbReference type="ARBA" id="ARBA00026066"/>
    </source>
</evidence>
<evidence type="ECO:0000256" key="5">
    <source>
        <dbReference type="ARBA" id="ARBA00022679"/>
    </source>
</evidence>
<dbReference type="PANTHER" id="PTHR23404">
    <property type="entry name" value="MOLYBDOPTERIN SYNTHASE RELATED"/>
    <property type="match status" value="1"/>
</dbReference>
<evidence type="ECO:0000256" key="11">
    <source>
        <dbReference type="ARBA" id="ARBA00032474"/>
    </source>
</evidence>
<comment type="catalytic activity">
    <reaction evidence="12">
        <text>2 [molybdopterin-synthase sulfur-carrier protein]-C-terminal-Gly-aminoethanethioate + cyclic pyranopterin phosphate + H2O = molybdopterin + 2 [molybdopterin-synthase sulfur-carrier protein]-C-terminal Gly-Gly + 2 H(+)</text>
        <dbReference type="Rhea" id="RHEA:26333"/>
        <dbReference type="Rhea" id="RHEA-COMP:12202"/>
        <dbReference type="Rhea" id="RHEA-COMP:19907"/>
        <dbReference type="ChEBI" id="CHEBI:15377"/>
        <dbReference type="ChEBI" id="CHEBI:15378"/>
        <dbReference type="ChEBI" id="CHEBI:58698"/>
        <dbReference type="ChEBI" id="CHEBI:59648"/>
        <dbReference type="ChEBI" id="CHEBI:90778"/>
        <dbReference type="ChEBI" id="CHEBI:232372"/>
        <dbReference type="EC" id="2.8.1.12"/>
    </reaction>
</comment>
<evidence type="ECO:0000256" key="2">
    <source>
        <dbReference type="ARBA" id="ARBA00005426"/>
    </source>
</evidence>
<dbReference type="OrthoDB" id="9803224at2"/>
<organism evidence="13 14">
    <name type="scientific">Pseudidiomarina halophila</name>
    <dbReference type="NCBI Taxonomy" id="1449799"/>
    <lineage>
        <taxon>Bacteria</taxon>
        <taxon>Pseudomonadati</taxon>
        <taxon>Pseudomonadota</taxon>
        <taxon>Gammaproteobacteria</taxon>
        <taxon>Alteromonadales</taxon>
        <taxon>Idiomarinaceae</taxon>
        <taxon>Pseudidiomarina</taxon>
    </lineage>
</organism>
<evidence type="ECO:0000313" key="14">
    <source>
        <dbReference type="Proteomes" id="UP000287198"/>
    </source>
</evidence>
<name>A0A432XTD1_9GAMM</name>
<comment type="similarity">
    <text evidence="2">Belongs to the MoaE family.</text>
</comment>
<reference evidence="14" key="1">
    <citation type="journal article" date="2018" name="Front. Microbiol.">
        <title>Genome-Based Analysis Reveals the Taxonomy and Diversity of the Family Idiomarinaceae.</title>
        <authorList>
            <person name="Liu Y."/>
            <person name="Lai Q."/>
            <person name="Shao Z."/>
        </authorList>
    </citation>
    <scope>NUCLEOTIDE SEQUENCE [LARGE SCALE GENOMIC DNA]</scope>
    <source>
        <strain evidence="14">BH195</strain>
    </source>
</reference>
<evidence type="ECO:0000256" key="4">
    <source>
        <dbReference type="ARBA" id="ARBA00013858"/>
    </source>
</evidence>
<dbReference type="InterPro" id="IPR036563">
    <property type="entry name" value="MoaE_sf"/>
</dbReference>
<evidence type="ECO:0000256" key="6">
    <source>
        <dbReference type="ARBA" id="ARBA00023150"/>
    </source>
</evidence>
<evidence type="ECO:0000256" key="10">
    <source>
        <dbReference type="ARBA" id="ARBA00030781"/>
    </source>
</evidence>
<keyword evidence="6" id="KW-0501">Molybdenum cofactor biosynthesis</keyword>
<keyword evidence="14" id="KW-1185">Reference proteome</keyword>
<dbReference type="GO" id="GO:0006777">
    <property type="term" value="P:Mo-molybdopterin cofactor biosynthetic process"/>
    <property type="evidence" value="ECO:0007669"/>
    <property type="project" value="UniProtKB-KW"/>
</dbReference>
<evidence type="ECO:0000256" key="12">
    <source>
        <dbReference type="ARBA" id="ARBA00049878"/>
    </source>
</evidence>
<dbReference type="RefSeq" id="WP_126763944.1">
    <property type="nucleotide sequence ID" value="NZ_JBHLTZ010000010.1"/>
</dbReference>
<gene>
    <name evidence="13" type="ORF">CWI69_09310</name>
</gene>
<dbReference type="GO" id="GO:0030366">
    <property type="term" value="F:molybdopterin synthase activity"/>
    <property type="evidence" value="ECO:0007669"/>
    <property type="project" value="UniProtKB-EC"/>
</dbReference>
<dbReference type="NCBIfam" id="NF007959">
    <property type="entry name" value="PRK10678.1"/>
    <property type="match status" value="1"/>
</dbReference>
<proteinExistence type="inferred from homology"/>
<evidence type="ECO:0000256" key="1">
    <source>
        <dbReference type="ARBA" id="ARBA00005046"/>
    </source>
</evidence>
<dbReference type="Gene3D" id="3.90.1170.40">
    <property type="entry name" value="Molybdopterin biosynthesis MoaE subunit"/>
    <property type="match status" value="1"/>
</dbReference>
<dbReference type="Proteomes" id="UP000287198">
    <property type="component" value="Unassembled WGS sequence"/>
</dbReference>
<dbReference type="EMBL" id="PIPW01000003">
    <property type="protein sequence ID" value="RUO51841.1"/>
    <property type="molecule type" value="Genomic_DNA"/>
</dbReference>
<dbReference type="SUPFAM" id="SSF54690">
    <property type="entry name" value="Molybdopterin synthase subunit MoaE"/>
    <property type="match status" value="1"/>
</dbReference>
<dbReference type="CDD" id="cd00756">
    <property type="entry name" value="MoaE"/>
    <property type="match status" value="1"/>
</dbReference>
<dbReference type="UniPathway" id="UPA00344"/>
<keyword evidence="5" id="KW-0808">Transferase</keyword>